<organism evidence="2 3">
    <name type="scientific">Elysia marginata</name>
    <dbReference type="NCBI Taxonomy" id="1093978"/>
    <lineage>
        <taxon>Eukaryota</taxon>
        <taxon>Metazoa</taxon>
        <taxon>Spiralia</taxon>
        <taxon>Lophotrochozoa</taxon>
        <taxon>Mollusca</taxon>
        <taxon>Gastropoda</taxon>
        <taxon>Heterobranchia</taxon>
        <taxon>Euthyneura</taxon>
        <taxon>Panpulmonata</taxon>
        <taxon>Sacoglossa</taxon>
        <taxon>Placobranchoidea</taxon>
        <taxon>Plakobranchidae</taxon>
        <taxon>Elysia</taxon>
    </lineage>
</organism>
<dbReference type="InterPro" id="IPR041588">
    <property type="entry name" value="Integrase_H2C2"/>
</dbReference>
<evidence type="ECO:0000313" key="2">
    <source>
        <dbReference type="EMBL" id="GFS04856.1"/>
    </source>
</evidence>
<dbReference type="Gene3D" id="1.10.340.70">
    <property type="match status" value="1"/>
</dbReference>
<dbReference type="EMBL" id="BMAT01013045">
    <property type="protein sequence ID" value="GFS04856.1"/>
    <property type="molecule type" value="Genomic_DNA"/>
</dbReference>
<feature type="domain" description="Integrase zinc-binding" evidence="1">
    <location>
        <begin position="1"/>
        <end position="32"/>
    </location>
</feature>
<dbReference type="PANTHER" id="PTHR37984">
    <property type="entry name" value="PROTEIN CBG26694"/>
    <property type="match status" value="1"/>
</dbReference>
<gene>
    <name evidence="2" type="ORF">ElyMa_006506200</name>
</gene>
<evidence type="ECO:0000259" key="1">
    <source>
        <dbReference type="Pfam" id="PF17921"/>
    </source>
</evidence>
<dbReference type="Gene3D" id="3.30.420.10">
    <property type="entry name" value="Ribonuclease H-like superfamily/Ribonuclease H"/>
    <property type="match status" value="1"/>
</dbReference>
<dbReference type="AlphaFoldDB" id="A0AAV4I6W6"/>
<protein>
    <submittedName>
        <fullName evidence="2">Gypsy retrotransposon integrase-like protein 1</fullName>
    </submittedName>
</protein>
<dbReference type="Pfam" id="PF17921">
    <property type="entry name" value="Integrase_H2C2"/>
    <property type="match status" value="1"/>
</dbReference>
<evidence type="ECO:0000313" key="3">
    <source>
        <dbReference type="Proteomes" id="UP000762676"/>
    </source>
</evidence>
<reference evidence="2 3" key="1">
    <citation type="journal article" date="2021" name="Elife">
        <title>Chloroplast acquisition without the gene transfer in kleptoplastic sea slugs, Plakobranchus ocellatus.</title>
        <authorList>
            <person name="Maeda T."/>
            <person name="Takahashi S."/>
            <person name="Yoshida T."/>
            <person name="Shimamura S."/>
            <person name="Takaki Y."/>
            <person name="Nagai Y."/>
            <person name="Toyoda A."/>
            <person name="Suzuki Y."/>
            <person name="Arimoto A."/>
            <person name="Ishii H."/>
            <person name="Satoh N."/>
            <person name="Nishiyama T."/>
            <person name="Hasebe M."/>
            <person name="Maruyama T."/>
            <person name="Minagawa J."/>
            <person name="Obokata J."/>
            <person name="Shigenobu S."/>
        </authorList>
    </citation>
    <scope>NUCLEOTIDE SEQUENCE [LARGE SCALE GENOMIC DNA]</scope>
</reference>
<proteinExistence type="predicted"/>
<dbReference type="PANTHER" id="PTHR37984:SF15">
    <property type="entry name" value="INTEGRASE CATALYTIC DOMAIN-CONTAINING PROTEIN"/>
    <property type="match status" value="1"/>
</dbReference>
<dbReference type="GO" id="GO:0003676">
    <property type="term" value="F:nucleic acid binding"/>
    <property type="evidence" value="ECO:0007669"/>
    <property type="project" value="InterPro"/>
</dbReference>
<dbReference type="Proteomes" id="UP000762676">
    <property type="component" value="Unassembled WGS sequence"/>
</dbReference>
<dbReference type="InterPro" id="IPR050951">
    <property type="entry name" value="Retrovirus_Pol_polyprotein"/>
</dbReference>
<accession>A0AAV4I6W6</accession>
<keyword evidence="3" id="KW-1185">Reference proteome</keyword>
<sequence length="99" mass="11302">MKRTLRQSYWWPRQDHDVETFVKHCSGCQSSDKSLAPAHVPSFSIPTPDTPWQKLAIDVTGPFLIAPNCSKFLVVLLDYHTKYPKILMTPTITSQKITD</sequence>
<name>A0AAV4I6W6_9GAST</name>
<dbReference type="InterPro" id="IPR036397">
    <property type="entry name" value="RNaseH_sf"/>
</dbReference>
<comment type="caution">
    <text evidence="2">The sequence shown here is derived from an EMBL/GenBank/DDBJ whole genome shotgun (WGS) entry which is preliminary data.</text>
</comment>